<evidence type="ECO:0000313" key="2">
    <source>
        <dbReference type="EMBL" id="MFC0626012.1"/>
    </source>
</evidence>
<dbReference type="InterPro" id="IPR005158">
    <property type="entry name" value="BTAD"/>
</dbReference>
<dbReference type="EMBL" id="JBHLTC010000020">
    <property type="protein sequence ID" value="MFC0626012.1"/>
    <property type="molecule type" value="Genomic_DNA"/>
</dbReference>
<dbReference type="RefSeq" id="WP_380049035.1">
    <property type="nucleotide sequence ID" value="NZ_JBHLTC010000020.1"/>
</dbReference>
<dbReference type="SUPFAM" id="SSF48452">
    <property type="entry name" value="TPR-like"/>
    <property type="match status" value="1"/>
</dbReference>
<dbReference type="Proteomes" id="UP001589890">
    <property type="component" value="Unassembled WGS sequence"/>
</dbReference>
<gene>
    <name evidence="2" type="ORF">ACFFGN_18175</name>
</gene>
<organism evidence="2 3">
    <name type="scientific">Kribbella deserti</name>
    <dbReference type="NCBI Taxonomy" id="1926257"/>
    <lineage>
        <taxon>Bacteria</taxon>
        <taxon>Bacillati</taxon>
        <taxon>Actinomycetota</taxon>
        <taxon>Actinomycetes</taxon>
        <taxon>Propionibacteriales</taxon>
        <taxon>Kribbellaceae</taxon>
        <taxon>Kribbella</taxon>
    </lineage>
</organism>
<dbReference type="Gene3D" id="1.25.40.10">
    <property type="entry name" value="Tetratricopeptide repeat domain"/>
    <property type="match status" value="1"/>
</dbReference>
<name>A0ABV6QQM6_9ACTN</name>
<dbReference type="InterPro" id="IPR011990">
    <property type="entry name" value="TPR-like_helical_dom_sf"/>
</dbReference>
<proteinExistence type="predicted"/>
<evidence type="ECO:0000313" key="3">
    <source>
        <dbReference type="Proteomes" id="UP001589890"/>
    </source>
</evidence>
<reference evidence="2 3" key="1">
    <citation type="submission" date="2024-09" db="EMBL/GenBank/DDBJ databases">
        <authorList>
            <person name="Sun Q."/>
            <person name="Mori K."/>
        </authorList>
    </citation>
    <scope>NUCLEOTIDE SEQUENCE [LARGE SCALE GENOMIC DNA]</scope>
    <source>
        <strain evidence="2 3">CGMCC 1.15906</strain>
    </source>
</reference>
<protein>
    <submittedName>
        <fullName evidence="2">BTAD domain-containing putative transcriptional regulator</fullName>
    </submittedName>
</protein>
<dbReference type="Pfam" id="PF03704">
    <property type="entry name" value="BTAD"/>
    <property type="match status" value="1"/>
</dbReference>
<comment type="caution">
    <text evidence="2">The sequence shown here is derived from an EMBL/GenBank/DDBJ whole genome shotgun (WGS) entry which is preliminary data.</text>
</comment>
<feature type="domain" description="Bacterial transcriptional activator" evidence="1">
    <location>
        <begin position="2"/>
        <end position="60"/>
    </location>
</feature>
<accession>A0ABV6QQM6</accession>
<sequence>MLEEALGCWRGPVLADLGEPLFAEPDRARLAELRLVAFEDRAEAELVLGRHQRVIGELESCWPRIRSAKGFAAS</sequence>
<evidence type="ECO:0000259" key="1">
    <source>
        <dbReference type="Pfam" id="PF03704"/>
    </source>
</evidence>
<keyword evidence="3" id="KW-1185">Reference proteome</keyword>